<dbReference type="GO" id="GO:0008170">
    <property type="term" value="F:N-methyltransferase activity"/>
    <property type="evidence" value="ECO:0007669"/>
    <property type="project" value="InterPro"/>
</dbReference>
<evidence type="ECO:0000259" key="4">
    <source>
        <dbReference type="Pfam" id="PF04471"/>
    </source>
</evidence>
<dbReference type="PRINTS" id="PR00508">
    <property type="entry name" value="S21N4MTFRASE"/>
</dbReference>
<name>A0A0F9AVG7_9ZZZZ</name>
<protein>
    <recommendedName>
        <fullName evidence="6">DNA methylase N-4/N-6 domain-containing protein</fullName>
    </recommendedName>
</protein>
<reference evidence="5" key="1">
    <citation type="journal article" date="2015" name="Nature">
        <title>Complex archaea that bridge the gap between prokaryotes and eukaryotes.</title>
        <authorList>
            <person name="Spang A."/>
            <person name="Saw J.H."/>
            <person name="Jorgensen S.L."/>
            <person name="Zaremba-Niedzwiedzka K."/>
            <person name="Martijn J."/>
            <person name="Lind A.E."/>
            <person name="van Eijk R."/>
            <person name="Schleper C."/>
            <person name="Guy L."/>
            <person name="Ettema T.J."/>
        </authorList>
    </citation>
    <scope>NUCLEOTIDE SEQUENCE</scope>
</reference>
<dbReference type="GO" id="GO:0032259">
    <property type="term" value="P:methylation"/>
    <property type="evidence" value="ECO:0007669"/>
    <property type="project" value="UniProtKB-KW"/>
</dbReference>
<comment type="caution">
    <text evidence="5">The sequence shown here is derived from an EMBL/GenBank/DDBJ whole genome shotgun (WGS) entry which is preliminary data.</text>
</comment>
<feature type="non-terminal residue" evidence="5">
    <location>
        <position position="1"/>
    </location>
</feature>
<proteinExistence type="predicted"/>
<evidence type="ECO:0000259" key="3">
    <source>
        <dbReference type="Pfam" id="PF01555"/>
    </source>
</evidence>
<dbReference type="AlphaFoldDB" id="A0A0F9AVG7"/>
<dbReference type="GO" id="GO:0004519">
    <property type="term" value="F:endonuclease activity"/>
    <property type="evidence" value="ECO:0007669"/>
    <property type="project" value="InterPro"/>
</dbReference>
<evidence type="ECO:0000256" key="1">
    <source>
        <dbReference type="ARBA" id="ARBA00022603"/>
    </source>
</evidence>
<keyword evidence="1" id="KW-0489">Methyltransferase</keyword>
<dbReference type="Pfam" id="PF01555">
    <property type="entry name" value="N6_N4_Mtase"/>
    <property type="match status" value="1"/>
</dbReference>
<dbReference type="GO" id="GO:0003677">
    <property type="term" value="F:DNA binding"/>
    <property type="evidence" value="ECO:0007669"/>
    <property type="project" value="InterPro"/>
</dbReference>
<dbReference type="Pfam" id="PF04471">
    <property type="entry name" value="Mrr_cat"/>
    <property type="match status" value="1"/>
</dbReference>
<dbReference type="Gene3D" id="3.40.50.150">
    <property type="entry name" value="Vaccinia Virus protein VP39"/>
    <property type="match status" value="1"/>
</dbReference>
<dbReference type="InterPro" id="IPR002941">
    <property type="entry name" value="DNA_methylase_N4/N6"/>
</dbReference>
<dbReference type="SUPFAM" id="SSF53335">
    <property type="entry name" value="S-adenosyl-L-methionine-dependent methyltransferases"/>
    <property type="match status" value="1"/>
</dbReference>
<dbReference type="GO" id="GO:0009307">
    <property type="term" value="P:DNA restriction-modification system"/>
    <property type="evidence" value="ECO:0007669"/>
    <property type="project" value="InterPro"/>
</dbReference>
<dbReference type="Gene3D" id="3.40.1350.10">
    <property type="match status" value="1"/>
</dbReference>
<sequence length="265" mass="30180">SDNSNSINPEDRNFHDWYRFVLSYPPHLVRDYISNFELGEESVVLDPFCGCGTTIAVAEKLKREWVGIDIAHLAVSLMKHRLKNSFGNEVKYEVVGEPVDLKGAEELATQDRYQFQWWALGLVGARPAKSEQKKGADEGIDGYIYFHDDPKKKETKEVIIQVKSGHVGSSLIRDLKGVVEREGSQIGTFITLEESTKPMRTEAVSSGYYKSPLGHNYPKIQILTIQELLEGKRIDYPVRARGTDATFRKAERHKEEGKQKEMEFE</sequence>
<evidence type="ECO:0000313" key="5">
    <source>
        <dbReference type="EMBL" id="KKK82449.1"/>
    </source>
</evidence>
<dbReference type="InterPro" id="IPR007560">
    <property type="entry name" value="Restrct_endonuc_IV_Mrr"/>
</dbReference>
<gene>
    <name evidence="5" type="ORF">LCGC14_2803290</name>
</gene>
<feature type="domain" description="DNA methylase N-4/N-6" evidence="3">
    <location>
        <begin position="22"/>
        <end position="76"/>
    </location>
</feature>
<dbReference type="EMBL" id="LAZR01052669">
    <property type="protein sequence ID" value="KKK82449.1"/>
    <property type="molecule type" value="Genomic_DNA"/>
</dbReference>
<organism evidence="5">
    <name type="scientific">marine sediment metagenome</name>
    <dbReference type="NCBI Taxonomy" id="412755"/>
    <lineage>
        <taxon>unclassified sequences</taxon>
        <taxon>metagenomes</taxon>
        <taxon>ecological metagenomes</taxon>
    </lineage>
</organism>
<feature type="domain" description="Restriction endonuclease type IV Mrr" evidence="4">
    <location>
        <begin position="130"/>
        <end position="205"/>
    </location>
</feature>
<dbReference type="InterPro" id="IPR001091">
    <property type="entry name" value="RM_Methyltransferase"/>
</dbReference>
<dbReference type="InterPro" id="IPR029063">
    <property type="entry name" value="SAM-dependent_MTases_sf"/>
</dbReference>
<accession>A0A0F9AVG7</accession>
<keyword evidence="2" id="KW-0808">Transferase</keyword>
<evidence type="ECO:0000256" key="2">
    <source>
        <dbReference type="ARBA" id="ARBA00022679"/>
    </source>
</evidence>
<dbReference type="InterPro" id="IPR011856">
    <property type="entry name" value="tRNA_endonuc-like_dom_sf"/>
</dbReference>
<evidence type="ECO:0008006" key="6">
    <source>
        <dbReference type="Google" id="ProtNLM"/>
    </source>
</evidence>